<dbReference type="SMART" id="SM00909">
    <property type="entry name" value="Germane"/>
    <property type="match status" value="1"/>
</dbReference>
<dbReference type="InterPro" id="IPR019606">
    <property type="entry name" value="GerMN"/>
</dbReference>
<dbReference type="Pfam" id="PF10646">
    <property type="entry name" value="Germane"/>
    <property type="match status" value="1"/>
</dbReference>
<comment type="caution">
    <text evidence="3">The sequence shown here is derived from an EMBL/GenBank/DDBJ whole genome shotgun (WGS) entry which is preliminary data.</text>
</comment>
<dbReference type="Proteomes" id="UP000612899">
    <property type="component" value="Unassembled WGS sequence"/>
</dbReference>
<dbReference type="InterPro" id="IPR018911">
    <property type="entry name" value="Gmad2_Ig-like_dom"/>
</dbReference>
<evidence type="ECO:0000259" key="2">
    <source>
        <dbReference type="SMART" id="SM00909"/>
    </source>
</evidence>
<evidence type="ECO:0000313" key="3">
    <source>
        <dbReference type="EMBL" id="GIH10619.1"/>
    </source>
</evidence>
<keyword evidence="1" id="KW-0732">Signal</keyword>
<feature type="chain" id="PRO_5039477857" description="GerMN domain-containing protein" evidence="1">
    <location>
        <begin position="22"/>
        <end position="271"/>
    </location>
</feature>
<gene>
    <name evidence="3" type="ORF">Rhe02_86860</name>
</gene>
<protein>
    <recommendedName>
        <fullName evidence="2">GerMN domain-containing protein</fullName>
    </recommendedName>
</protein>
<proteinExistence type="predicted"/>
<dbReference type="Pfam" id="PF10648">
    <property type="entry name" value="Gmad2"/>
    <property type="match status" value="1"/>
</dbReference>
<dbReference type="AlphaFoldDB" id="A0A8J3QGG5"/>
<dbReference type="RefSeq" id="WP_203914332.1">
    <property type="nucleotide sequence ID" value="NZ_BONY01000100.1"/>
</dbReference>
<reference evidence="3" key="1">
    <citation type="submission" date="2021-01" db="EMBL/GenBank/DDBJ databases">
        <title>Whole genome shotgun sequence of Rhizocola hellebori NBRC 109834.</title>
        <authorList>
            <person name="Komaki H."/>
            <person name="Tamura T."/>
        </authorList>
    </citation>
    <scope>NUCLEOTIDE SEQUENCE</scope>
    <source>
        <strain evidence="3">NBRC 109834</strain>
    </source>
</reference>
<feature type="domain" description="GerMN" evidence="2">
    <location>
        <begin position="71"/>
        <end position="158"/>
    </location>
</feature>
<organism evidence="3 4">
    <name type="scientific">Rhizocola hellebori</name>
    <dbReference type="NCBI Taxonomy" id="1392758"/>
    <lineage>
        <taxon>Bacteria</taxon>
        <taxon>Bacillati</taxon>
        <taxon>Actinomycetota</taxon>
        <taxon>Actinomycetes</taxon>
        <taxon>Micromonosporales</taxon>
        <taxon>Micromonosporaceae</taxon>
        <taxon>Rhizocola</taxon>
    </lineage>
</organism>
<name>A0A8J3QGG5_9ACTN</name>
<evidence type="ECO:0000313" key="4">
    <source>
        <dbReference type="Proteomes" id="UP000612899"/>
    </source>
</evidence>
<feature type="signal peptide" evidence="1">
    <location>
        <begin position="1"/>
        <end position="21"/>
    </location>
</feature>
<keyword evidence="4" id="KW-1185">Reference proteome</keyword>
<sequence length="271" mass="28523">MRVLVCLALTATLAACTVADPAPTGSSTPSAAVKQPVAVYYALTTPEGLGPRLVREFHRVQEPTDSVVGQVRAAASQMLSHNALDPDYANLWPNGAKLLNVSIAGNTATVDIGGATANNVGAQAAQIAVQQLVWTVTAVPNIDSVKILLDGAPATELWGHVDLSKPLKRASALDTLAPVWLISPQHGDRVGREVTLHIAGIAFEATVHYQVRFGTQVVKEGFVTLDKGAPQQGEAKQTVTLEPGDYVIATFLVSSEDAEKEHLDDHSVTVG</sequence>
<evidence type="ECO:0000256" key="1">
    <source>
        <dbReference type="SAM" id="SignalP"/>
    </source>
</evidence>
<accession>A0A8J3QGG5</accession>
<dbReference type="PROSITE" id="PS51257">
    <property type="entry name" value="PROKAR_LIPOPROTEIN"/>
    <property type="match status" value="1"/>
</dbReference>
<dbReference type="EMBL" id="BONY01000100">
    <property type="protein sequence ID" value="GIH10619.1"/>
    <property type="molecule type" value="Genomic_DNA"/>
</dbReference>